<keyword evidence="2" id="KW-0732">Signal</keyword>
<evidence type="ECO:0000313" key="4">
    <source>
        <dbReference type="Proteomes" id="UP000199495"/>
    </source>
</evidence>
<organism evidence="3 4">
    <name type="scientific">Pelagibacterium luteolum</name>
    <dbReference type="NCBI Taxonomy" id="440168"/>
    <lineage>
        <taxon>Bacteria</taxon>
        <taxon>Pseudomonadati</taxon>
        <taxon>Pseudomonadota</taxon>
        <taxon>Alphaproteobacteria</taxon>
        <taxon>Hyphomicrobiales</taxon>
        <taxon>Devosiaceae</taxon>
        <taxon>Pelagibacterium</taxon>
    </lineage>
</organism>
<feature type="region of interest" description="Disordered" evidence="1">
    <location>
        <begin position="147"/>
        <end position="198"/>
    </location>
</feature>
<reference evidence="3 4" key="1">
    <citation type="submission" date="2016-10" db="EMBL/GenBank/DDBJ databases">
        <authorList>
            <person name="de Groot N.N."/>
        </authorList>
    </citation>
    <scope>NUCLEOTIDE SEQUENCE [LARGE SCALE GENOMIC DNA]</scope>
    <source>
        <strain evidence="3 4">CGMCC 1.10267</strain>
    </source>
</reference>
<gene>
    <name evidence="3" type="ORF">SAMN04487974_11619</name>
</gene>
<feature type="signal peptide" evidence="2">
    <location>
        <begin position="1"/>
        <end position="20"/>
    </location>
</feature>
<evidence type="ECO:0000256" key="2">
    <source>
        <dbReference type="SAM" id="SignalP"/>
    </source>
</evidence>
<feature type="compositionally biased region" description="Low complexity" evidence="1">
    <location>
        <begin position="152"/>
        <end position="173"/>
    </location>
</feature>
<name>A0A1G7YW83_9HYPH</name>
<dbReference type="AlphaFoldDB" id="A0A1G7YW83"/>
<evidence type="ECO:0000313" key="3">
    <source>
        <dbReference type="EMBL" id="SDH00704.1"/>
    </source>
</evidence>
<feature type="chain" id="PRO_5011666796" evidence="2">
    <location>
        <begin position="21"/>
        <end position="198"/>
    </location>
</feature>
<evidence type="ECO:0000256" key="1">
    <source>
        <dbReference type="SAM" id="MobiDB-lite"/>
    </source>
</evidence>
<accession>A0A1G7YW83</accession>
<protein>
    <submittedName>
        <fullName evidence="3">Uncharacterized protein</fullName>
    </submittedName>
</protein>
<feature type="compositionally biased region" description="Low complexity" evidence="1">
    <location>
        <begin position="183"/>
        <end position="198"/>
    </location>
</feature>
<dbReference type="STRING" id="440168.SAMN04487974_11619"/>
<dbReference type="Proteomes" id="UP000199495">
    <property type="component" value="Unassembled WGS sequence"/>
</dbReference>
<proteinExistence type="predicted"/>
<keyword evidence="4" id="KW-1185">Reference proteome</keyword>
<sequence length="198" mass="20458">MNMMPATLAADAATPLPASASSAAAILAAAALLLPHLEQGRRIDAAMLREAMEAAFGASDATGAWDWKTAYEACEAATVLLLRKFARTLLRKAGSPAAALPMLEKIAGLMPTHTRRSAESQAFQQFSTPIPLGLAVTAVASITQSDRVLEPSAGTGSSPSSPRSQAVRSSSTSLPTPAPIFSPPSFQCCPSPASTPRR</sequence>
<dbReference type="EMBL" id="FNCS01000016">
    <property type="protein sequence ID" value="SDH00704.1"/>
    <property type="molecule type" value="Genomic_DNA"/>
</dbReference>